<dbReference type="EMBL" id="DS232670">
    <property type="protein sequence ID" value="EDS44582.1"/>
    <property type="molecule type" value="Genomic_DNA"/>
</dbReference>
<accession>B0XC19</accession>
<evidence type="ECO:0000313" key="3">
    <source>
        <dbReference type="EnsemblMetazoa" id="CPIJ016489-PA"/>
    </source>
</evidence>
<reference evidence="2" key="1">
    <citation type="submission" date="2007-03" db="EMBL/GenBank/DDBJ databases">
        <title>Annotation of Culex pipiens quinquefasciatus.</title>
        <authorList>
            <consortium name="The Broad Institute Genome Sequencing Platform"/>
            <person name="Atkinson P.W."/>
            <person name="Hemingway J."/>
            <person name="Christensen B.M."/>
            <person name="Higgs S."/>
            <person name="Kodira C."/>
            <person name="Hannick L."/>
            <person name="Megy K."/>
            <person name="O'Leary S."/>
            <person name="Pearson M."/>
            <person name="Haas B.J."/>
            <person name="Mauceli E."/>
            <person name="Wortman J.R."/>
            <person name="Lee N.H."/>
            <person name="Guigo R."/>
            <person name="Stanke M."/>
            <person name="Alvarado L."/>
            <person name="Amedeo P."/>
            <person name="Antoine C.H."/>
            <person name="Arensburger P."/>
            <person name="Bidwell S.L."/>
            <person name="Crawford M."/>
            <person name="Camaro F."/>
            <person name="Devon K."/>
            <person name="Engels R."/>
            <person name="Hammond M."/>
            <person name="Howarth C."/>
            <person name="Koehrsen M."/>
            <person name="Lawson D."/>
            <person name="Montgomery P."/>
            <person name="Nene V."/>
            <person name="Nusbaum C."/>
            <person name="Puiu D."/>
            <person name="Romero-Severson J."/>
            <person name="Severson D.W."/>
            <person name="Shumway M."/>
            <person name="Sisk P."/>
            <person name="Stolte C."/>
            <person name="Zeng Q."/>
            <person name="Eisenstadt E."/>
            <person name="Fraser-Liggett C."/>
            <person name="Strausberg R."/>
            <person name="Galagan J."/>
            <person name="Birren B."/>
            <person name="Collins F.H."/>
        </authorList>
    </citation>
    <scope>NUCLEOTIDE SEQUENCE [LARGE SCALE GENOMIC DNA]</scope>
    <source>
        <strain evidence="2">JHB</strain>
    </source>
</reference>
<organism>
    <name type="scientific">Culex quinquefasciatus</name>
    <name type="common">Southern house mosquito</name>
    <name type="synonym">Culex pungens</name>
    <dbReference type="NCBI Taxonomy" id="7176"/>
    <lineage>
        <taxon>Eukaryota</taxon>
        <taxon>Metazoa</taxon>
        <taxon>Ecdysozoa</taxon>
        <taxon>Arthropoda</taxon>
        <taxon>Hexapoda</taxon>
        <taxon>Insecta</taxon>
        <taxon>Pterygota</taxon>
        <taxon>Neoptera</taxon>
        <taxon>Endopterygota</taxon>
        <taxon>Diptera</taxon>
        <taxon>Nematocera</taxon>
        <taxon>Culicoidea</taxon>
        <taxon>Culicidae</taxon>
        <taxon>Culicinae</taxon>
        <taxon>Culicini</taxon>
        <taxon>Culex</taxon>
        <taxon>Culex</taxon>
    </lineage>
</organism>
<gene>
    <name evidence="3" type="primary">6050619</name>
    <name evidence="2" type="ORF">CpipJ_CPIJ016489</name>
</gene>
<dbReference type="eggNOG" id="KOG1751">
    <property type="taxonomic scope" value="Eukaryota"/>
</dbReference>
<feature type="compositionally biased region" description="Low complexity" evidence="1">
    <location>
        <begin position="36"/>
        <end position="55"/>
    </location>
</feature>
<protein>
    <submittedName>
        <fullName evidence="2 3">Ribosomal protein L23a</fullName>
    </submittedName>
</protein>
<reference evidence="3" key="2">
    <citation type="submission" date="2020-05" db="UniProtKB">
        <authorList>
            <consortium name="EnsemblMetazoa"/>
        </authorList>
    </citation>
    <scope>IDENTIFICATION</scope>
    <source>
        <strain evidence="3">JHB</strain>
    </source>
</reference>
<evidence type="ECO:0000313" key="4">
    <source>
        <dbReference type="Proteomes" id="UP000002320"/>
    </source>
</evidence>
<dbReference type="STRING" id="7176.B0XC19"/>
<feature type="compositionally biased region" description="Basic and acidic residues" evidence="1">
    <location>
        <begin position="56"/>
        <end position="65"/>
    </location>
</feature>
<dbReference type="AlphaFoldDB" id="B0XC19"/>
<dbReference type="Proteomes" id="UP000002320">
    <property type="component" value="Unassembled WGS sequence"/>
</dbReference>
<feature type="region of interest" description="Disordered" evidence="1">
    <location>
        <begin position="168"/>
        <end position="211"/>
    </location>
</feature>
<sequence>MGYPPRQNFSEMALKPLREARRPDRCPKTESDNTFVTAKKGTAAAVAGSGTVATKKASEAARHQGQEASPGATGAAAGKKKAATKDDKAIKAKVQKGAAALLKAKRAFETLLRKIRTTVKFCRPRTLSLSHNSKFTHKTMPTRSSMNAYNIIKRPQLTEATILLRRQQHAGVSDSSTRQQTALQGRGQEAHPGVTGRQEGVWLSDSWDRRT</sequence>
<feature type="region of interest" description="Disordered" evidence="1">
    <location>
        <begin position="1"/>
        <end position="87"/>
    </location>
</feature>
<dbReference type="GO" id="GO:0005840">
    <property type="term" value="C:ribosome"/>
    <property type="evidence" value="ECO:0007669"/>
    <property type="project" value="UniProtKB-KW"/>
</dbReference>
<feature type="compositionally biased region" description="Polar residues" evidence="1">
    <location>
        <begin position="173"/>
        <end position="183"/>
    </location>
</feature>
<evidence type="ECO:0000256" key="1">
    <source>
        <dbReference type="SAM" id="MobiDB-lite"/>
    </source>
</evidence>
<dbReference type="HOGENOM" id="CLU_1305952_0_0_1"/>
<dbReference type="EnsemblMetazoa" id="CPIJ016489-RA">
    <property type="protein sequence ID" value="CPIJ016489-PA"/>
    <property type="gene ID" value="CPIJ016489"/>
</dbReference>
<dbReference type="InterPro" id="IPR012677">
    <property type="entry name" value="Nucleotide-bd_a/b_plait_sf"/>
</dbReference>
<dbReference type="InParanoid" id="B0XC19"/>
<dbReference type="OrthoDB" id="1267328at2759"/>
<dbReference type="KEGG" id="cqu:CpipJ_CPIJ016489"/>
<dbReference type="VEuPathDB" id="VectorBase:CQUJHB005219"/>
<keyword evidence="4" id="KW-1185">Reference proteome</keyword>
<keyword evidence="2" id="KW-0689">Ribosomal protein</keyword>
<keyword evidence="2" id="KW-0687">Ribonucleoprotein</keyword>
<proteinExistence type="predicted"/>
<name>B0XC19_CULQU</name>
<dbReference type="VEuPathDB" id="VectorBase:CPIJ016489"/>
<evidence type="ECO:0000313" key="2">
    <source>
        <dbReference type="EMBL" id="EDS44582.1"/>
    </source>
</evidence>
<dbReference type="Gene3D" id="3.30.70.330">
    <property type="match status" value="1"/>
</dbReference>
<feature type="compositionally biased region" description="Basic and acidic residues" evidence="1">
    <location>
        <begin position="16"/>
        <end position="31"/>
    </location>
</feature>